<comment type="caution">
    <text evidence="2">The sequence shown here is derived from an EMBL/GenBank/DDBJ whole genome shotgun (WGS) entry which is preliminary data.</text>
</comment>
<dbReference type="Proteomes" id="UP000887013">
    <property type="component" value="Unassembled WGS sequence"/>
</dbReference>
<dbReference type="EMBL" id="BMAW01071605">
    <property type="protein sequence ID" value="GFT78709.1"/>
    <property type="molecule type" value="Genomic_DNA"/>
</dbReference>
<evidence type="ECO:0000313" key="3">
    <source>
        <dbReference type="Proteomes" id="UP000887013"/>
    </source>
</evidence>
<keyword evidence="3" id="KW-1185">Reference proteome</keyword>
<feature type="transmembrane region" description="Helical" evidence="1">
    <location>
        <begin position="79"/>
        <end position="108"/>
    </location>
</feature>
<feature type="transmembrane region" description="Helical" evidence="1">
    <location>
        <begin position="20"/>
        <end position="43"/>
    </location>
</feature>
<keyword evidence="1" id="KW-0472">Membrane</keyword>
<organism evidence="2 3">
    <name type="scientific">Nephila pilipes</name>
    <name type="common">Giant wood spider</name>
    <name type="synonym">Nephila maculata</name>
    <dbReference type="NCBI Taxonomy" id="299642"/>
    <lineage>
        <taxon>Eukaryota</taxon>
        <taxon>Metazoa</taxon>
        <taxon>Ecdysozoa</taxon>
        <taxon>Arthropoda</taxon>
        <taxon>Chelicerata</taxon>
        <taxon>Arachnida</taxon>
        <taxon>Araneae</taxon>
        <taxon>Araneomorphae</taxon>
        <taxon>Entelegynae</taxon>
        <taxon>Araneoidea</taxon>
        <taxon>Nephilidae</taxon>
        <taxon>Nephila</taxon>
    </lineage>
</organism>
<keyword evidence="1" id="KW-1133">Transmembrane helix</keyword>
<evidence type="ECO:0000313" key="2">
    <source>
        <dbReference type="EMBL" id="GFT78709.1"/>
    </source>
</evidence>
<protein>
    <submittedName>
        <fullName evidence="2">Uncharacterized protein</fullName>
    </submittedName>
</protein>
<name>A0A8X6U0Z5_NEPPI</name>
<dbReference type="AlphaFoldDB" id="A0A8X6U0Z5"/>
<keyword evidence="1" id="KW-0812">Transmembrane</keyword>
<evidence type="ECO:0000256" key="1">
    <source>
        <dbReference type="SAM" id="Phobius"/>
    </source>
</evidence>
<accession>A0A8X6U0Z5</accession>
<gene>
    <name evidence="2" type="ORF">NPIL_121991</name>
</gene>
<dbReference type="OrthoDB" id="5800391at2759"/>
<sequence>MPHECTFYSRKPSDDHRGHIIQLFGIIQILTIIILWMITAAVCNRALNQEQETLNYLTGWLPQHRKVLKMHILQKHIKTFPLTLCNIYVIDESLLLSAFQIVLIYGFFLGDIKNGND</sequence>
<reference evidence="2" key="1">
    <citation type="submission" date="2020-08" db="EMBL/GenBank/DDBJ databases">
        <title>Multicomponent nature underlies the extraordinary mechanical properties of spider dragline silk.</title>
        <authorList>
            <person name="Kono N."/>
            <person name="Nakamura H."/>
            <person name="Mori M."/>
            <person name="Yoshida Y."/>
            <person name="Ohtoshi R."/>
            <person name="Malay A.D."/>
            <person name="Moran D.A.P."/>
            <person name="Tomita M."/>
            <person name="Numata K."/>
            <person name="Arakawa K."/>
        </authorList>
    </citation>
    <scope>NUCLEOTIDE SEQUENCE</scope>
</reference>
<proteinExistence type="predicted"/>